<keyword evidence="2" id="KW-0378">Hydrolase</keyword>
<dbReference type="CDD" id="cd18791">
    <property type="entry name" value="SF2_C_RHA"/>
    <property type="match status" value="1"/>
</dbReference>
<dbReference type="InterPro" id="IPR001650">
    <property type="entry name" value="Helicase_C-like"/>
</dbReference>
<dbReference type="Proteomes" id="UP001447008">
    <property type="component" value="Unassembled WGS sequence"/>
</dbReference>
<dbReference type="SUPFAM" id="SSF52540">
    <property type="entry name" value="P-loop containing nucleoside triphosphate hydrolases"/>
    <property type="match status" value="1"/>
</dbReference>
<proteinExistence type="predicted"/>
<dbReference type="InterPro" id="IPR011545">
    <property type="entry name" value="DEAD/DEAH_box_helicase_dom"/>
</dbReference>
<evidence type="ECO:0000256" key="1">
    <source>
        <dbReference type="ARBA" id="ARBA00022741"/>
    </source>
</evidence>
<dbReference type="PANTHER" id="PTHR43519:SF1">
    <property type="entry name" value="ATP-DEPENDENT RNA HELICASE HRPB"/>
    <property type="match status" value="1"/>
</dbReference>
<evidence type="ECO:0000256" key="2">
    <source>
        <dbReference type="ARBA" id="ARBA00022801"/>
    </source>
</evidence>
<dbReference type="SMART" id="SM00487">
    <property type="entry name" value="DEXDc"/>
    <property type="match status" value="1"/>
</dbReference>
<organism evidence="7 8">
    <name type="scientific">Pseudoalteromonas qingdaonensis</name>
    <dbReference type="NCBI Taxonomy" id="3131913"/>
    <lineage>
        <taxon>Bacteria</taxon>
        <taxon>Pseudomonadati</taxon>
        <taxon>Pseudomonadota</taxon>
        <taxon>Gammaproteobacteria</taxon>
        <taxon>Alteromonadales</taxon>
        <taxon>Pseudoalteromonadaceae</taxon>
        <taxon>Pseudoalteromonas</taxon>
    </lineage>
</organism>
<dbReference type="Pfam" id="PF00270">
    <property type="entry name" value="DEAD"/>
    <property type="match status" value="1"/>
</dbReference>
<dbReference type="InterPro" id="IPR027417">
    <property type="entry name" value="P-loop_NTPase"/>
</dbReference>
<feature type="domain" description="Helicase C-terminal" evidence="6">
    <location>
        <begin position="191"/>
        <end position="351"/>
    </location>
</feature>
<dbReference type="GO" id="GO:0004386">
    <property type="term" value="F:helicase activity"/>
    <property type="evidence" value="ECO:0007669"/>
    <property type="project" value="UniProtKB-KW"/>
</dbReference>
<gene>
    <name evidence="7" type="ORF">WCN91_02670</name>
</gene>
<sequence length="788" mass="87345">MTLPIYAIEQAFLAALEHHNVIVHAPTGSGKSTCLPLWANSQGRVLVVQPRRIAATSLADYLAGQKQQKPGQDIGFAIRFEAQLSEQTQVVFATPGVALRLFFENRLSDYDVVMLDEFHERRWDTDLLLALLKQHKSHRLIVTSATLNDERLAGYLSAKTLHSQGRLFPIDCEYLADSSVSMPSRFDLAPRVREACAYALEHSSKDILVFLPGRAEINSCLSACRDLPAEGTALHGASPVSEQRCAMQEGTQRRIIFATNVAETSLTVPGIECVIDSGLERRTHLRKGKTVLGLDAIARDSQLQRKGRCGRTAPGLYIALFGEHAPLLAQTPVEIEREALDELVLASACAGIAIDNLELLTPPAPSSLARAKQTLSKLDAIDAQGLATELGRRIYPLPVDAELGYLIEKMPSSTLRQAMIDLAAVIATPAQLYSLPNQDTLTELAKALGEHLKHSDIALCIAALRGQCNEYLHIEETALTEAQTYSNYLRSAYQLPELERCASFDYQALIQAIARVRPDCIFVRRDNRRGGFGNGELEIRPAKNSLLGEDQEAALVLATFALAGKGKKHADTLATLCAPLTLKQVLEFAPTTARLSDYYWHPDEVNTGEGLAGEIRATLSYSYAQVTLRSMDTRVDDEQLLPALTELILDGSLFPGVAQQVSDALAYHNLYLLYQQQEQNLATAGEHLRARLVELGIQSQEDLMLIEAEDLYYQGLEPWQSKEFMERFPLQLVLPGMTLDIEYVFKAKRVIAHYHSGERKDPPKRWELPSWSGLQIRYKKASKVVDIR</sequence>
<accession>A0ABU9MSR3</accession>
<evidence type="ECO:0000313" key="7">
    <source>
        <dbReference type="EMBL" id="MEM0514350.1"/>
    </source>
</evidence>
<keyword evidence="4" id="KW-0067">ATP-binding</keyword>
<protein>
    <submittedName>
        <fullName evidence="7">DEAD/DEAH box helicase</fullName>
    </submittedName>
</protein>
<name>A0ABU9MSR3_9GAMM</name>
<comment type="caution">
    <text evidence="7">The sequence shown here is derived from an EMBL/GenBank/DDBJ whole genome shotgun (WGS) entry which is preliminary data.</text>
</comment>
<evidence type="ECO:0000259" key="5">
    <source>
        <dbReference type="PROSITE" id="PS51192"/>
    </source>
</evidence>
<evidence type="ECO:0000259" key="6">
    <source>
        <dbReference type="PROSITE" id="PS51194"/>
    </source>
</evidence>
<dbReference type="Gene3D" id="3.40.50.300">
    <property type="entry name" value="P-loop containing nucleotide triphosphate hydrolases"/>
    <property type="match status" value="2"/>
</dbReference>
<dbReference type="Pfam" id="PF00271">
    <property type="entry name" value="Helicase_C"/>
    <property type="match status" value="1"/>
</dbReference>
<evidence type="ECO:0000256" key="4">
    <source>
        <dbReference type="ARBA" id="ARBA00022840"/>
    </source>
</evidence>
<dbReference type="PANTHER" id="PTHR43519">
    <property type="entry name" value="ATP-DEPENDENT RNA HELICASE HRPB"/>
    <property type="match status" value="1"/>
</dbReference>
<evidence type="ECO:0000313" key="8">
    <source>
        <dbReference type="Proteomes" id="UP001447008"/>
    </source>
</evidence>
<dbReference type="PROSITE" id="PS51192">
    <property type="entry name" value="HELICASE_ATP_BIND_1"/>
    <property type="match status" value="1"/>
</dbReference>
<evidence type="ECO:0000256" key="3">
    <source>
        <dbReference type="ARBA" id="ARBA00022806"/>
    </source>
</evidence>
<keyword evidence="8" id="KW-1185">Reference proteome</keyword>
<dbReference type="PROSITE" id="PS51194">
    <property type="entry name" value="HELICASE_CTER"/>
    <property type="match status" value="1"/>
</dbReference>
<keyword evidence="1" id="KW-0547">Nucleotide-binding</keyword>
<dbReference type="RefSeq" id="WP_342676023.1">
    <property type="nucleotide sequence ID" value="NZ_JBCGCU010000002.1"/>
</dbReference>
<dbReference type="SMART" id="SM00490">
    <property type="entry name" value="HELICc"/>
    <property type="match status" value="1"/>
</dbReference>
<keyword evidence="3 7" id="KW-0347">Helicase</keyword>
<dbReference type="Gene3D" id="1.20.120.1080">
    <property type="match status" value="1"/>
</dbReference>
<dbReference type="InterPro" id="IPR014001">
    <property type="entry name" value="Helicase_ATP-bd"/>
</dbReference>
<dbReference type="EMBL" id="JBCGCU010000002">
    <property type="protein sequence ID" value="MEM0514350.1"/>
    <property type="molecule type" value="Genomic_DNA"/>
</dbReference>
<reference evidence="7 8" key="1">
    <citation type="submission" date="2024-03" db="EMBL/GenBank/DDBJ databases">
        <title>Pseudoalteromonas qingdaonensis sp. nov., isolated from the intestines of marine benthic organisms.</title>
        <authorList>
            <person name="Lin X."/>
            <person name="Fang S."/>
            <person name="Hu X."/>
        </authorList>
    </citation>
    <scope>NUCLEOTIDE SEQUENCE [LARGE SCALE GENOMIC DNA]</scope>
    <source>
        <strain evidence="7 8">YIC-827</strain>
    </source>
</reference>
<feature type="domain" description="Helicase ATP-binding" evidence="5">
    <location>
        <begin position="12"/>
        <end position="165"/>
    </location>
</feature>
<dbReference type="CDD" id="cd17917">
    <property type="entry name" value="DEXHc_RHA-like"/>
    <property type="match status" value="1"/>
</dbReference>